<evidence type="ECO:0000313" key="2">
    <source>
        <dbReference type="EMBL" id="TVY99948.1"/>
    </source>
</evidence>
<protein>
    <submittedName>
        <fullName evidence="2">Uncharacterized protein</fullName>
    </submittedName>
</protein>
<dbReference type="Proteomes" id="UP000460272">
    <property type="component" value="Unassembled WGS sequence"/>
</dbReference>
<gene>
    <name evidence="2" type="ORF">EAS64_40665</name>
</gene>
<accession>A0A6P2BLK6</accession>
<dbReference type="PROSITE" id="PS51257">
    <property type="entry name" value="PROKAR_LIPOPROTEIN"/>
    <property type="match status" value="1"/>
</dbReference>
<comment type="caution">
    <text evidence="2">The sequence shown here is derived from an EMBL/GenBank/DDBJ whole genome shotgun (WGS) entry which is preliminary data.</text>
</comment>
<keyword evidence="1" id="KW-0732">Signal</keyword>
<evidence type="ECO:0000313" key="3">
    <source>
        <dbReference type="Proteomes" id="UP000460272"/>
    </source>
</evidence>
<dbReference type="EMBL" id="RPFW01000011">
    <property type="protein sequence ID" value="TVY99948.1"/>
    <property type="molecule type" value="Genomic_DNA"/>
</dbReference>
<dbReference type="RefSeq" id="WP_145862056.1">
    <property type="nucleotide sequence ID" value="NZ_RPFW01000011.1"/>
</dbReference>
<name>A0A6P2BLK6_9ACTN</name>
<keyword evidence="3" id="KW-1185">Reference proteome</keyword>
<reference evidence="2 3" key="1">
    <citation type="submission" date="2018-11" db="EMBL/GenBank/DDBJ databases">
        <title>Trebonia kvetii gen.nov., sp.nov., a novel acidophilic actinobacterium, and proposal of the new actinobacterial family Treboniaceae fam. nov.</title>
        <authorList>
            <person name="Rapoport D."/>
            <person name="Sagova-Mareckova M."/>
            <person name="Sedlacek I."/>
            <person name="Provaznik J."/>
            <person name="Kralova S."/>
            <person name="Pavlinic D."/>
            <person name="Benes V."/>
            <person name="Kopecky J."/>
        </authorList>
    </citation>
    <scope>NUCLEOTIDE SEQUENCE [LARGE SCALE GENOMIC DNA]</scope>
    <source>
        <strain evidence="2 3">15Tr583</strain>
    </source>
</reference>
<dbReference type="OrthoDB" id="4025636at2"/>
<evidence type="ECO:0000256" key="1">
    <source>
        <dbReference type="SAM" id="SignalP"/>
    </source>
</evidence>
<sequence>MISNSKRNAKMLAAAAAAAAGVVAAACALAAPASAQPAPARTDGFAVRPLHVTRIANGKDLRHRFRPDGKGAARTEALASPDDITQLGKDIFVSFQNGVGPQGEASPVGNLDSTIVEFTLAGREVAQWDLHGKCDGLTADPHLGQVLATVNEDAHSSLYAIAPRAGRVLHYAYSKPLPHNGGTDAISIYRGSILISASAPGTTGAAAPNPKYPAVYVVTLSARTRVAHMRPLFGDEAWARQANGPAAGKTIRLALTDPDSNEVVPAIAASTRATSCSTPRATRS</sequence>
<feature type="signal peptide" evidence="1">
    <location>
        <begin position="1"/>
        <end position="35"/>
    </location>
</feature>
<dbReference type="AlphaFoldDB" id="A0A6P2BLK6"/>
<feature type="chain" id="PRO_5038559081" evidence="1">
    <location>
        <begin position="36"/>
        <end position="284"/>
    </location>
</feature>
<organism evidence="2 3">
    <name type="scientific">Trebonia kvetii</name>
    <dbReference type="NCBI Taxonomy" id="2480626"/>
    <lineage>
        <taxon>Bacteria</taxon>
        <taxon>Bacillati</taxon>
        <taxon>Actinomycetota</taxon>
        <taxon>Actinomycetes</taxon>
        <taxon>Streptosporangiales</taxon>
        <taxon>Treboniaceae</taxon>
        <taxon>Trebonia</taxon>
    </lineage>
</organism>
<proteinExistence type="predicted"/>